<organism evidence="1 2">
    <name type="scientific">[Mycobacterium] fortunisiensis</name>
    <dbReference type="NCBI Taxonomy" id="2600579"/>
    <lineage>
        <taxon>Bacteria</taxon>
        <taxon>Bacillati</taxon>
        <taxon>Actinomycetota</taxon>
        <taxon>Actinomycetes</taxon>
        <taxon>Mycobacteriales</taxon>
        <taxon>Mycobacteriaceae</taxon>
        <taxon>Mycolicibacterium</taxon>
    </lineage>
</organism>
<name>A0ABS6KJ08_9MYCO</name>
<keyword evidence="2" id="KW-1185">Reference proteome</keyword>
<protein>
    <submittedName>
        <fullName evidence="1">Uncharacterized protein</fullName>
    </submittedName>
</protein>
<gene>
    <name evidence="1" type="ORF">FR943_06870</name>
</gene>
<evidence type="ECO:0000313" key="2">
    <source>
        <dbReference type="Proteomes" id="UP000812982"/>
    </source>
</evidence>
<accession>A0ABS6KJ08</accession>
<proteinExistence type="predicted"/>
<evidence type="ECO:0000313" key="1">
    <source>
        <dbReference type="EMBL" id="MBU9763563.1"/>
    </source>
</evidence>
<sequence>MPPHDYFESVPDYSDTLPDYRRLACEKGLEIAANRPALALNGRAFWKLTDADSGALAWLAFTRPDARSALARRKVWTLIPYLQEFMANWFVSVDHELTDQSQWIHTNIDVYEARELALLVPQPLAEDIKRITRPEAVLTLDDIDRHKVTTVLGKGTAQAMKARR</sequence>
<comment type="caution">
    <text evidence="1">The sequence shown here is derived from an EMBL/GenBank/DDBJ whole genome shotgun (WGS) entry which is preliminary data.</text>
</comment>
<dbReference type="EMBL" id="VOMB01000010">
    <property type="protein sequence ID" value="MBU9763563.1"/>
    <property type="molecule type" value="Genomic_DNA"/>
</dbReference>
<reference evidence="1 2" key="1">
    <citation type="journal article" date="2021" name="Sci. Rep.">
        <title>Phenotypic and genomic hallmarks of a novel, potentially pathogenic rapidly growing Mycobacterium species related to the Mycobacterium fortuitum complex.</title>
        <authorList>
            <person name="Gharbi R."/>
            <person name="Khanna V."/>
            <person name="Frigui W."/>
            <person name="Mhenni B."/>
            <person name="Brosch R."/>
            <person name="Mardassi H."/>
        </authorList>
    </citation>
    <scope>NUCLEOTIDE SEQUENCE [LARGE SCALE GENOMIC DNA]</scope>
    <source>
        <strain evidence="1 2">TNTM28</strain>
    </source>
</reference>
<dbReference type="Proteomes" id="UP000812982">
    <property type="component" value="Unassembled WGS sequence"/>
</dbReference>